<keyword evidence="2" id="KW-1185">Reference proteome</keyword>
<sequence>MAGRVLEFRIPFTNDGYEKSGELVYAFDNENIIFKQMCTLNGSKLTYTKATTIMSRSALLKGYEKLKENNYVCFRDHNDEVIMSIDVKVKFDTEGKRFMAAETRLYHLGRNVTSDFVITVDKMELMFHEIIRNQRIMDNEEKDEGNGDACDLLMVGDGN</sequence>
<reference evidence="1 2" key="1">
    <citation type="journal article" date="2012" name="FEMS Microbiol. Lett.">
        <title>Characterization of an endolysin, LysBPS13, from a Bacillus cereus bacteriophage.</title>
        <authorList>
            <person name="Park J."/>
            <person name="Yun J."/>
            <person name="Lim J.A."/>
            <person name="Kang D.H."/>
            <person name="Ryu S."/>
        </authorList>
    </citation>
    <scope>NUCLEOTIDE SEQUENCE [LARGE SCALE GENOMIC DNA]</scope>
</reference>
<gene>
    <name evidence="1" type="ORF">BPS13_0085</name>
</gene>
<protein>
    <submittedName>
        <fullName evidence="1">Uncharacterized protein</fullName>
    </submittedName>
</protein>
<dbReference type="KEGG" id="vg:13828048"/>
<evidence type="ECO:0000313" key="2">
    <source>
        <dbReference type="Proteomes" id="UP000006287"/>
    </source>
</evidence>
<dbReference type="EMBL" id="JN654439">
    <property type="protein sequence ID" value="AEZ50264.1"/>
    <property type="molecule type" value="Genomic_DNA"/>
</dbReference>
<organism evidence="1 2">
    <name type="scientific">Bacillus phage BPS13</name>
    <dbReference type="NCBI Taxonomy" id="1136731"/>
    <lineage>
        <taxon>Viruses</taxon>
        <taxon>Duplodnaviria</taxon>
        <taxon>Heunggongvirae</taxon>
        <taxon>Uroviricota</taxon>
        <taxon>Caudoviricetes</taxon>
        <taxon>Herelleviridae</taxon>
        <taxon>Bastillevirinae</taxon>
        <taxon>Wphvirus</taxon>
        <taxon>Wphvirus BPS13</taxon>
    </lineage>
</organism>
<dbReference type="RefSeq" id="YP_006907644.1">
    <property type="nucleotide sequence ID" value="NC_018857.1"/>
</dbReference>
<dbReference type="Proteomes" id="UP000006287">
    <property type="component" value="Segment"/>
</dbReference>
<accession>J9PUT3</accession>
<proteinExistence type="predicted"/>
<evidence type="ECO:0000313" key="1">
    <source>
        <dbReference type="EMBL" id="AEZ50264.1"/>
    </source>
</evidence>
<dbReference type="GeneID" id="13828048"/>
<name>J9PUT3_9CAUD</name>